<reference evidence="1 2" key="1">
    <citation type="submission" date="2020-06" db="EMBL/GenBank/DDBJ databases">
        <title>Global-level population genomics: horizontal gene transfer, symbiosis and evolution in Rhizobia.</title>
        <authorList>
            <person name="Gai Y."/>
        </authorList>
    </citation>
    <scope>NUCLEOTIDE SEQUENCE [LARGE SCALE GENOMIC DNA]</scope>
    <source>
        <strain evidence="1 2">PLR6_1b</strain>
    </source>
</reference>
<comment type="caution">
    <text evidence="1">The sequence shown here is derived from an EMBL/GenBank/DDBJ whole genome shotgun (WGS) entry which is preliminary data.</text>
</comment>
<dbReference type="EMBL" id="JABTXI010000024">
    <property type="protein sequence ID" value="MBY3594239.1"/>
    <property type="molecule type" value="Genomic_DNA"/>
</dbReference>
<dbReference type="RefSeq" id="WP_221095866.1">
    <property type="nucleotide sequence ID" value="NZ_JABDWX010000031.1"/>
</dbReference>
<sequence>MGKDQYLGGFASELRAALLGWLVLGQGEDFAHARAEHHTFDSTDLFGTRLGKAAGLCVAGQLGVLLVLMNQNLSGPHGGRQKNSAWQYLTGVIHCGYGRLGSR</sequence>
<evidence type="ECO:0000313" key="2">
    <source>
        <dbReference type="Proteomes" id="UP000720124"/>
    </source>
</evidence>
<evidence type="ECO:0000313" key="1">
    <source>
        <dbReference type="EMBL" id="MBY3594239.1"/>
    </source>
</evidence>
<dbReference type="Proteomes" id="UP000720124">
    <property type="component" value="Unassembled WGS sequence"/>
</dbReference>
<organism evidence="1 2">
    <name type="scientific">Rhizobium bangladeshense</name>
    <dbReference type="NCBI Taxonomy" id="1138189"/>
    <lineage>
        <taxon>Bacteria</taxon>
        <taxon>Pseudomonadati</taxon>
        <taxon>Pseudomonadota</taxon>
        <taxon>Alphaproteobacteria</taxon>
        <taxon>Hyphomicrobiales</taxon>
        <taxon>Rhizobiaceae</taxon>
        <taxon>Rhizobium/Agrobacterium group</taxon>
        <taxon>Rhizobium</taxon>
    </lineage>
</organism>
<protein>
    <submittedName>
        <fullName evidence="1">Uncharacterized protein</fullName>
    </submittedName>
</protein>
<gene>
    <name evidence="1" type="ORF">HJA87_31010</name>
</gene>
<name>A0ABS7LS11_9HYPH</name>
<accession>A0ABS7LS11</accession>
<keyword evidence="2" id="KW-1185">Reference proteome</keyword>
<proteinExistence type="predicted"/>